<evidence type="ECO:0000313" key="6">
    <source>
        <dbReference type="EMBL" id="MEO1768606.1"/>
    </source>
</evidence>
<dbReference type="EMBL" id="JAFREL020000001">
    <property type="protein sequence ID" value="MEO1768606.1"/>
    <property type="molecule type" value="Genomic_DNA"/>
</dbReference>
<dbReference type="InterPro" id="IPR016035">
    <property type="entry name" value="Acyl_Trfase/lysoPLipase"/>
</dbReference>
<proteinExistence type="predicted"/>
<dbReference type="InterPro" id="IPR050301">
    <property type="entry name" value="NTE"/>
</dbReference>
<feature type="domain" description="PNPLA" evidence="5">
    <location>
        <begin position="136"/>
        <end position="319"/>
    </location>
</feature>
<protein>
    <submittedName>
        <fullName evidence="6">NTE family protein</fullName>
    </submittedName>
</protein>
<dbReference type="PANTHER" id="PTHR14226:SF57">
    <property type="entry name" value="BLR7027 PROTEIN"/>
    <property type="match status" value="1"/>
</dbReference>
<dbReference type="Gene3D" id="3.40.1090.10">
    <property type="entry name" value="Cytosolic phospholipase A2 catalytic domain"/>
    <property type="match status" value="2"/>
</dbReference>
<organism evidence="6 7">
    <name type="scientific">Candidatus Enterococcus ferrettii</name>
    <dbReference type="NCBI Taxonomy" id="2815324"/>
    <lineage>
        <taxon>Bacteria</taxon>
        <taxon>Bacillati</taxon>
        <taxon>Bacillota</taxon>
        <taxon>Bacilli</taxon>
        <taxon>Lactobacillales</taxon>
        <taxon>Enterococcaceae</taxon>
        <taxon>Enterococcus</taxon>
    </lineage>
</organism>
<dbReference type="Pfam" id="PF01734">
    <property type="entry name" value="Patatin"/>
    <property type="match status" value="1"/>
</dbReference>
<feature type="short sequence motif" description="GXSXG" evidence="4">
    <location>
        <begin position="167"/>
        <end position="171"/>
    </location>
</feature>
<gene>
    <name evidence="6" type="ORF">JZO67_000545</name>
</gene>
<sequence>MKVHHLYPSEQLDYKEAIQQARLLFPFDSSHQCASKRMVQAIKKYQVYSLTTQKNQVFIEVHKTDGNWQVHNLLTTKEMTWQEGISLVETSARQEFVREIILMFSASDPLAHWLRRQGYTEQQNGWLKNLNYKTGLVLGGGGARGAYQIGVWQALLEKKIDFQCVVGCSVGALNGALMVQGDLTAAQTLWQEIATDKVLEVSFEALEQADFVDHVQQLRQFIFEAIRQKGLSTAPLYKLLQEHLDVEKMTRSMPLYIVATRVPTFQEVVVKLNDCSQKEMLSWLLASSAFFPLMSIEQIDEHFYVDGGYRNNIPVDVALKQGATELIVVDVHGPGIDKNVTIPSDVAEIQLATSWDLGEMMLFEANRAKANIKLGYLEMKRCLQENQGQRYFFENTEDFTRMTRKFVVFMRRKLSVPLKELAEIQQKNYHQPLEKLSLSLLEQWSEWLHISPLSTYRIDELAAIVCHNVEENPELTYILSVKEHLSQRWLEMNRLSNYNRTVRLYRQKINNWGRAFYIWPLPTLLVMFIEFIQEEFTWQENSVTKL</sequence>
<dbReference type="PROSITE" id="PS51635">
    <property type="entry name" value="PNPLA"/>
    <property type="match status" value="1"/>
</dbReference>
<evidence type="ECO:0000256" key="2">
    <source>
        <dbReference type="ARBA" id="ARBA00022963"/>
    </source>
</evidence>
<keyword evidence="7" id="KW-1185">Reference proteome</keyword>
<dbReference type="RefSeq" id="WP_207701559.1">
    <property type="nucleotide sequence ID" value="NZ_JAFREL020000001.1"/>
</dbReference>
<feature type="active site" description="Nucleophile" evidence="4">
    <location>
        <position position="169"/>
    </location>
</feature>
<evidence type="ECO:0000256" key="3">
    <source>
        <dbReference type="ARBA" id="ARBA00023098"/>
    </source>
</evidence>
<comment type="caution">
    <text evidence="6">The sequence shown here is derived from an EMBL/GenBank/DDBJ whole genome shotgun (WGS) entry which is preliminary data.</text>
</comment>
<keyword evidence="3 4" id="KW-0443">Lipid metabolism</keyword>
<dbReference type="SUPFAM" id="SSF52151">
    <property type="entry name" value="FabD/lysophospholipase-like"/>
    <property type="match status" value="1"/>
</dbReference>
<evidence type="ECO:0000256" key="1">
    <source>
        <dbReference type="ARBA" id="ARBA00022801"/>
    </source>
</evidence>
<keyword evidence="2 4" id="KW-0442">Lipid degradation</keyword>
<dbReference type="PANTHER" id="PTHR14226">
    <property type="entry name" value="NEUROPATHY TARGET ESTERASE/SWISS CHEESE D.MELANOGASTER"/>
    <property type="match status" value="1"/>
</dbReference>
<feature type="active site" description="Proton acceptor" evidence="4">
    <location>
        <position position="306"/>
    </location>
</feature>
<dbReference type="InterPro" id="IPR002641">
    <property type="entry name" value="PNPLA_dom"/>
</dbReference>
<accession>A0ABV0EJ22</accession>
<evidence type="ECO:0000259" key="5">
    <source>
        <dbReference type="PROSITE" id="PS51635"/>
    </source>
</evidence>
<dbReference type="Proteomes" id="UP000664357">
    <property type="component" value="Unassembled WGS sequence"/>
</dbReference>
<dbReference type="CDD" id="cd07209">
    <property type="entry name" value="Pat_hypo_Ecoli_Z1214_like"/>
    <property type="match status" value="1"/>
</dbReference>
<name>A0ABV0EJ22_9ENTE</name>
<feature type="short sequence motif" description="DGA/G" evidence="4">
    <location>
        <begin position="306"/>
        <end position="308"/>
    </location>
</feature>
<evidence type="ECO:0000256" key="4">
    <source>
        <dbReference type="PROSITE-ProRule" id="PRU01161"/>
    </source>
</evidence>
<keyword evidence="1 4" id="KW-0378">Hydrolase</keyword>
<evidence type="ECO:0000313" key="7">
    <source>
        <dbReference type="Proteomes" id="UP000664357"/>
    </source>
</evidence>
<feature type="short sequence motif" description="GXGXXG" evidence="4">
    <location>
        <begin position="140"/>
        <end position="145"/>
    </location>
</feature>
<reference evidence="6 7" key="1">
    <citation type="submission" date="2024-02" db="EMBL/GenBank/DDBJ databases">
        <title>The Genome Sequence of Enterococcus sp. DIV0159.</title>
        <authorList>
            <person name="Earl A."/>
            <person name="Manson A."/>
            <person name="Gilmore M."/>
            <person name="Sanders J."/>
            <person name="Shea T."/>
            <person name="Howe W."/>
            <person name="Livny J."/>
            <person name="Cuomo C."/>
            <person name="Neafsey D."/>
            <person name="Birren B."/>
        </authorList>
    </citation>
    <scope>NUCLEOTIDE SEQUENCE [LARGE SCALE GENOMIC DNA]</scope>
    <source>
        <strain evidence="6 7">665A</strain>
    </source>
</reference>